<keyword evidence="3" id="KW-0067">ATP-binding</keyword>
<dbReference type="InterPro" id="IPR003594">
    <property type="entry name" value="HATPase_dom"/>
</dbReference>
<dbReference type="InterPro" id="IPR036890">
    <property type="entry name" value="HATPase_C_sf"/>
</dbReference>
<keyword evidence="1" id="KW-0418">Kinase</keyword>
<dbReference type="Gene3D" id="3.30.565.10">
    <property type="entry name" value="Histidine kinase-like ATPase, C-terminal domain"/>
    <property type="match status" value="1"/>
</dbReference>
<dbReference type="EMBL" id="CP031320">
    <property type="protein sequence ID" value="AXK36852.1"/>
    <property type="molecule type" value="Genomic_DNA"/>
</dbReference>
<dbReference type="Proteomes" id="UP000254425">
    <property type="component" value="Chromosome"/>
</dbReference>
<feature type="domain" description="Histidine kinase/HSP90-like ATPase" evidence="2">
    <location>
        <begin position="4"/>
        <end position="122"/>
    </location>
</feature>
<dbReference type="PANTHER" id="PTHR35526:SF3">
    <property type="entry name" value="ANTI-SIGMA-F FACTOR RSBW"/>
    <property type="match status" value="1"/>
</dbReference>
<reference evidence="3 4" key="1">
    <citation type="submission" date="2018-07" db="EMBL/GenBank/DDBJ databases">
        <title>Draft genome of the type strain Streptomyces armeniacus ATCC 15676.</title>
        <authorList>
            <person name="Labana P."/>
            <person name="Gosse J.T."/>
            <person name="Boddy C.N."/>
        </authorList>
    </citation>
    <scope>NUCLEOTIDE SEQUENCE [LARGE SCALE GENOMIC DNA]</scope>
    <source>
        <strain evidence="3 4">ATCC 15676</strain>
    </source>
</reference>
<dbReference type="SUPFAM" id="SSF55874">
    <property type="entry name" value="ATPase domain of HSP90 chaperone/DNA topoisomerase II/histidine kinase"/>
    <property type="match status" value="1"/>
</dbReference>
<dbReference type="InterPro" id="IPR050267">
    <property type="entry name" value="Anti-sigma-factor_SerPK"/>
</dbReference>
<sequence length="128" mass="14142">MRFTSTRRGVRLARHLAAERLDAWGLPYDCALTRDAELVVGELCANAVRHGCVSGRDFELRVTVLEDALRIEVSDARDERYPPPTAQAPDEGAESGYGLYLVAALALRWGASARDPIGKTVWADLRYP</sequence>
<protein>
    <submittedName>
        <fullName evidence="3">ATP-binding protein</fullName>
    </submittedName>
</protein>
<evidence type="ECO:0000313" key="3">
    <source>
        <dbReference type="EMBL" id="AXK36852.1"/>
    </source>
</evidence>
<gene>
    <name evidence="3" type="ORF">DVA86_34270</name>
</gene>
<accession>A0A345XYY6</accession>
<organism evidence="3 4">
    <name type="scientific">Streptomyces armeniacus</name>
    <dbReference type="NCBI Taxonomy" id="83291"/>
    <lineage>
        <taxon>Bacteria</taxon>
        <taxon>Bacillati</taxon>
        <taxon>Actinomycetota</taxon>
        <taxon>Actinomycetes</taxon>
        <taxon>Kitasatosporales</taxon>
        <taxon>Streptomycetaceae</taxon>
        <taxon>Streptomyces</taxon>
    </lineage>
</organism>
<evidence type="ECO:0000313" key="4">
    <source>
        <dbReference type="Proteomes" id="UP000254425"/>
    </source>
</evidence>
<proteinExistence type="predicted"/>
<evidence type="ECO:0000256" key="1">
    <source>
        <dbReference type="ARBA" id="ARBA00022527"/>
    </source>
</evidence>
<dbReference type="GO" id="GO:0004674">
    <property type="term" value="F:protein serine/threonine kinase activity"/>
    <property type="evidence" value="ECO:0007669"/>
    <property type="project" value="UniProtKB-KW"/>
</dbReference>
<name>A0A345XYY6_9ACTN</name>
<evidence type="ECO:0000259" key="2">
    <source>
        <dbReference type="Pfam" id="PF13581"/>
    </source>
</evidence>
<dbReference type="KEGG" id="sarm:DVA86_34270"/>
<dbReference type="CDD" id="cd16936">
    <property type="entry name" value="HATPase_RsbW-like"/>
    <property type="match status" value="1"/>
</dbReference>
<dbReference type="GO" id="GO:0005524">
    <property type="term" value="F:ATP binding"/>
    <property type="evidence" value="ECO:0007669"/>
    <property type="project" value="UniProtKB-KW"/>
</dbReference>
<dbReference type="Pfam" id="PF13581">
    <property type="entry name" value="HATPase_c_2"/>
    <property type="match status" value="1"/>
</dbReference>
<keyword evidence="1" id="KW-0723">Serine/threonine-protein kinase</keyword>
<dbReference type="PANTHER" id="PTHR35526">
    <property type="entry name" value="ANTI-SIGMA-F FACTOR RSBW-RELATED"/>
    <property type="match status" value="1"/>
</dbReference>
<keyword evidence="4" id="KW-1185">Reference proteome</keyword>
<keyword evidence="1" id="KW-0808">Transferase</keyword>
<dbReference type="AlphaFoldDB" id="A0A345XYY6"/>
<keyword evidence="3" id="KW-0547">Nucleotide-binding</keyword>